<name>A0A8C4SM72_ERPCA</name>
<reference evidence="4" key="3">
    <citation type="submission" date="2025-09" db="UniProtKB">
        <authorList>
            <consortium name="Ensembl"/>
        </authorList>
    </citation>
    <scope>IDENTIFICATION</scope>
</reference>
<dbReference type="GeneTree" id="ENSGT00950000185433"/>
<evidence type="ECO:0000313" key="4">
    <source>
        <dbReference type="Ensembl" id="ENSECRP00000018671.1"/>
    </source>
</evidence>
<dbReference type="PANTHER" id="PTHR20878:SF0">
    <property type="entry name" value="LEUCINE-RICH REPEAT-CONTAINING PROTEIN 25"/>
    <property type="match status" value="1"/>
</dbReference>
<reference evidence="4" key="1">
    <citation type="submission" date="2021-06" db="EMBL/GenBank/DDBJ databases">
        <authorList>
            <consortium name="Wellcome Sanger Institute Data Sharing"/>
        </authorList>
    </citation>
    <scope>NUCLEOTIDE SEQUENCE [LARGE SCALE GENOMIC DNA]</scope>
</reference>
<dbReference type="SUPFAM" id="SSF52058">
    <property type="entry name" value="L domain-like"/>
    <property type="match status" value="1"/>
</dbReference>
<proteinExistence type="predicted"/>
<dbReference type="InterPro" id="IPR003591">
    <property type="entry name" value="Leu-rich_rpt_typical-subtyp"/>
</dbReference>
<organism evidence="4 5">
    <name type="scientific">Erpetoichthys calabaricus</name>
    <name type="common">Rope fish</name>
    <name type="synonym">Calamoichthys calabaricus</name>
    <dbReference type="NCBI Taxonomy" id="27687"/>
    <lineage>
        <taxon>Eukaryota</taxon>
        <taxon>Metazoa</taxon>
        <taxon>Chordata</taxon>
        <taxon>Craniata</taxon>
        <taxon>Vertebrata</taxon>
        <taxon>Euteleostomi</taxon>
        <taxon>Actinopterygii</taxon>
        <taxon>Polypteriformes</taxon>
        <taxon>Polypteridae</taxon>
        <taxon>Erpetoichthys</taxon>
    </lineage>
</organism>
<keyword evidence="5" id="KW-1185">Reference proteome</keyword>
<accession>A0A8C4SM72</accession>
<evidence type="ECO:0000313" key="5">
    <source>
        <dbReference type="Proteomes" id="UP000694620"/>
    </source>
</evidence>
<protein>
    <submittedName>
        <fullName evidence="4">Uncharacterized protein</fullName>
    </submittedName>
</protein>
<dbReference type="InterPro" id="IPR039243">
    <property type="entry name" value="LRRC25"/>
</dbReference>
<keyword evidence="3" id="KW-1133">Transmembrane helix</keyword>
<reference evidence="4" key="2">
    <citation type="submission" date="2025-08" db="UniProtKB">
        <authorList>
            <consortium name="Ensembl"/>
        </authorList>
    </citation>
    <scope>IDENTIFICATION</scope>
</reference>
<evidence type="ECO:0000256" key="1">
    <source>
        <dbReference type="ARBA" id="ARBA00022614"/>
    </source>
</evidence>
<keyword evidence="2" id="KW-0677">Repeat</keyword>
<dbReference type="PANTHER" id="PTHR20878">
    <property type="entry name" value="LEUCINE-RICH REPEAT CONTAINING PROTEIN 25"/>
    <property type="match status" value="1"/>
</dbReference>
<dbReference type="Proteomes" id="UP000694620">
    <property type="component" value="Chromosome 12"/>
</dbReference>
<keyword evidence="3" id="KW-0472">Membrane</keyword>
<keyword evidence="3" id="KW-0812">Transmembrane</keyword>
<evidence type="ECO:0000256" key="2">
    <source>
        <dbReference type="ARBA" id="ARBA00022737"/>
    </source>
</evidence>
<dbReference type="SMART" id="SM00369">
    <property type="entry name" value="LRR_TYP"/>
    <property type="match status" value="3"/>
</dbReference>
<sequence length="254" mass="28371">MGPSYIQISSNNSSYLNMDMIEDIRCLYVENWTISFITGYSDRVAQLIDISLAHNLLTTLPDRFLENATSLLALNLSHNNLRKLPSDFLAQSNNLEILHLEGNQLSTLPLTILHDTLKTLTTDCSCQFESLLSKIPSNVSFTCGLEKQNMANFLAQTCSSPLMTGLVVGLIVSALVIVLIVAGLVYFSRSRSSNLTCQEVNKTEKRQSTLKNCQPEDEKKKLHYENVQLGAAPTHELSPRYEPLSFCKLPQVTR</sequence>
<dbReference type="InterPro" id="IPR001611">
    <property type="entry name" value="Leu-rich_rpt"/>
</dbReference>
<dbReference type="Ensembl" id="ENSECRT00000019047.1">
    <property type="protein sequence ID" value="ENSECRP00000018671.1"/>
    <property type="gene ID" value="ENSECRG00000012481.1"/>
</dbReference>
<dbReference type="InterPro" id="IPR032675">
    <property type="entry name" value="LRR_dom_sf"/>
</dbReference>
<evidence type="ECO:0000256" key="3">
    <source>
        <dbReference type="SAM" id="Phobius"/>
    </source>
</evidence>
<keyword evidence="1" id="KW-0433">Leucine-rich repeat</keyword>
<feature type="transmembrane region" description="Helical" evidence="3">
    <location>
        <begin position="162"/>
        <end position="187"/>
    </location>
</feature>
<dbReference type="Gene3D" id="3.80.10.10">
    <property type="entry name" value="Ribonuclease Inhibitor"/>
    <property type="match status" value="1"/>
</dbReference>
<dbReference type="PROSITE" id="PS51450">
    <property type="entry name" value="LRR"/>
    <property type="match status" value="1"/>
</dbReference>
<dbReference type="AlphaFoldDB" id="A0A8C4SM72"/>
<dbReference type="Pfam" id="PF13855">
    <property type="entry name" value="LRR_8"/>
    <property type="match status" value="1"/>
</dbReference>